<dbReference type="InterPro" id="IPR006047">
    <property type="entry name" value="GH13_cat_dom"/>
</dbReference>
<feature type="chain" id="PRO_5047323075" description="Alpha-amylase" evidence="13">
    <location>
        <begin position="29"/>
        <end position="470"/>
    </location>
</feature>
<evidence type="ECO:0000256" key="11">
    <source>
        <dbReference type="RuleBase" id="RU003615"/>
    </source>
</evidence>
<dbReference type="InterPro" id="IPR006048">
    <property type="entry name" value="A-amylase/branching_C"/>
</dbReference>
<evidence type="ECO:0000256" key="12">
    <source>
        <dbReference type="RuleBase" id="RU361134"/>
    </source>
</evidence>
<comment type="cofactor">
    <cofactor evidence="2">
        <name>Ca(2+)</name>
        <dbReference type="ChEBI" id="CHEBI:29108"/>
    </cofactor>
</comment>
<dbReference type="EC" id="3.2.1.1" evidence="4 12"/>
<evidence type="ECO:0000256" key="3">
    <source>
        <dbReference type="ARBA" id="ARBA00008061"/>
    </source>
</evidence>
<evidence type="ECO:0000256" key="6">
    <source>
        <dbReference type="ARBA" id="ARBA00022723"/>
    </source>
</evidence>
<sequence>MRSRLPAILSTAILAAGLTAGTAGPVAAAPPGDPDEDVIANLFQWNWDSVAAECTNNLGPGGFGGVQVSPPAESASVENHPWWDVYQPVSYDLTSRLGDRADFAAMVEACDAAGVDVYVDAVINHMTGQDSGGTGYGGTTFPDKYTYDGRYSVGDFHHHPDDCPNPSGEVENYDDLAEVQNCELLGLADLDTGDEYVRDEIASYLNDLISMGVDGFRIDAAKHIPAGDIAAITSRLDGDPYVYQEVIPGGAVDLDDYRSNGDLLEFTYGRKLAEQFRGTIADLRTFGESWGMQPSADSVAFVDNHDTERDGSTLSYKDGRTYLLANVFSLAWDHGTPQVFAGFTFSGRDQAPPSNADGTVTDVDCSDEAWTCTTHDPAILGMVGWHNAVKGTQVQNWWSDGANLIAFNRGDKGFVTINNSDEEVTRWFDTGLPAGTYCDDVHDGCEKYTVNADGWTRITLEAKDAVAFHR</sequence>
<evidence type="ECO:0000256" key="7">
    <source>
        <dbReference type="ARBA" id="ARBA00022801"/>
    </source>
</evidence>
<evidence type="ECO:0000256" key="5">
    <source>
        <dbReference type="ARBA" id="ARBA00017303"/>
    </source>
</evidence>
<dbReference type="InterPro" id="IPR006046">
    <property type="entry name" value="Alpha_amylase"/>
</dbReference>
<dbReference type="InterPro" id="IPR031319">
    <property type="entry name" value="A-amylase_C"/>
</dbReference>
<dbReference type="SUPFAM" id="SSF51445">
    <property type="entry name" value="(Trans)glycosidases"/>
    <property type="match status" value="1"/>
</dbReference>
<accession>A0ABP4FP08</accession>
<keyword evidence="8" id="KW-0106">Calcium</keyword>
<dbReference type="InterPro" id="IPR017853">
    <property type="entry name" value="GH"/>
</dbReference>
<dbReference type="RefSeq" id="WP_253852597.1">
    <property type="nucleotide sequence ID" value="NZ_BAAALM010000001.1"/>
</dbReference>
<dbReference type="Pfam" id="PF00128">
    <property type="entry name" value="Alpha-amylase"/>
    <property type="match status" value="1"/>
</dbReference>
<gene>
    <name evidence="16" type="ORF">GCM10009675_00190</name>
</gene>
<protein>
    <recommendedName>
        <fullName evidence="5 12">Alpha-amylase</fullName>
        <ecNumber evidence="4 12">3.2.1.1</ecNumber>
    </recommendedName>
</protein>
<evidence type="ECO:0000313" key="16">
    <source>
        <dbReference type="EMBL" id="GAA1190039.1"/>
    </source>
</evidence>
<keyword evidence="13" id="KW-0732">Signal</keyword>
<evidence type="ECO:0000256" key="10">
    <source>
        <dbReference type="ARBA" id="ARBA00023295"/>
    </source>
</evidence>
<comment type="caution">
    <text evidence="16">The sequence shown here is derived from an EMBL/GenBank/DDBJ whole genome shotgun (WGS) entry which is preliminary data.</text>
</comment>
<dbReference type="Gene3D" id="2.60.40.1180">
    <property type="entry name" value="Golgi alpha-mannosidase II"/>
    <property type="match status" value="1"/>
</dbReference>
<feature type="domain" description="Glycosyl hydrolase family 13 catalytic" evidence="15">
    <location>
        <begin position="37"/>
        <end position="386"/>
    </location>
</feature>
<keyword evidence="6" id="KW-0479">Metal-binding</keyword>
<proteinExistence type="inferred from homology"/>
<evidence type="ECO:0000256" key="4">
    <source>
        <dbReference type="ARBA" id="ARBA00012595"/>
    </source>
</evidence>
<evidence type="ECO:0000256" key="1">
    <source>
        <dbReference type="ARBA" id="ARBA00000548"/>
    </source>
</evidence>
<dbReference type="Gene3D" id="3.20.20.80">
    <property type="entry name" value="Glycosidases"/>
    <property type="match status" value="1"/>
</dbReference>
<evidence type="ECO:0000256" key="2">
    <source>
        <dbReference type="ARBA" id="ARBA00001913"/>
    </source>
</evidence>
<evidence type="ECO:0000259" key="14">
    <source>
        <dbReference type="SMART" id="SM00632"/>
    </source>
</evidence>
<dbReference type="Pfam" id="PF02806">
    <property type="entry name" value="Alpha-amylase_C"/>
    <property type="match status" value="1"/>
</dbReference>
<evidence type="ECO:0000256" key="8">
    <source>
        <dbReference type="ARBA" id="ARBA00022837"/>
    </source>
</evidence>
<evidence type="ECO:0000313" key="17">
    <source>
        <dbReference type="Proteomes" id="UP001500467"/>
    </source>
</evidence>
<dbReference type="SMART" id="SM00642">
    <property type="entry name" value="Aamy"/>
    <property type="match status" value="1"/>
</dbReference>
<keyword evidence="17" id="KW-1185">Reference proteome</keyword>
<dbReference type="SUPFAM" id="SSF51011">
    <property type="entry name" value="Glycosyl hydrolase domain"/>
    <property type="match status" value="1"/>
</dbReference>
<dbReference type="SMART" id="SM00632">
    <property type="entry name" value="Aamy_C"/>
    <property type="match status" value="1"/>
</dbReference>
<organism evidence="16 17">
    <name type="scientific">Prauserella alba</name>
    <dbReference type="NCBI Taxonomy" id="176898"/>
    <lineage>
        <taxon>Bacteria</taxon>
        <taxon>Bacillati</taxon>
        <taxon>Actinomycetota</taxon>
        <taxon>Actinomycetes</taxon>
        <taxon>Pseudonocardiales</taxon>
        <taxon>Pseudonocardiaceae</taxon>
        <taxon>Prauserella</taxon>
    </lineage>
</organism>
<dbReference type="EMBL" id="BAAALM010000001">
    <property type="protein sequence ID" value="GAA1190039.1"/>
    <property type="molecule type" value="Genomic_DNA"/>
</dbReference>
<dbReference type="PANTHER" id="PTHR43447">
    <property type="entry name" value="ALPHA-AMYLASE"/>
    <property type="match status" value="1"/>
</dbReference>
<evidence type="ECO:0000256" key="13">
    <source>
        <dbReference type="SAM" id="SignalP"/>
    </source>
</evidence>
<keyword evidence="7 12" id="KW-0378">Hydrolase</keyword>
<dbReference type="PRINTS" id="PR00110">
    <property type="entry name" value="ALPHAAMYLASE"/>
</dbReference>
<keyword evidence="10 12" id="KW-0326">Glycosidase</keyword>
<reference evidence="17" key="1">
    <citation type="journal article" date="2019" name="Int. J. Syst. Evol. Microbiol.">
        <title>The Global Catalogue of Microorganisms (GCM) 10K type strain sequencing project: providing services to taxonomists for standard genome sequencing and annotation.</title>
        <authorList>
            <consortium name="The Broad Institute Genomics Platform"/>
            <consortium name="The Broad Institute Genome Sequencing Center for Infectious Disease"/>
            <person name="Wu L."/>
            <person name="Ma J."/>
        </authorList>
    </citation>
    <scope>NUCLEOTIDE SEQUENCE [LARGE SCALE GENOMIC DNA]</scope>
    <source>
        <strain evidence="17">JCM 13022</strain>
    </source>
</reference>
<dbReference type="InterPro" id="IPR013780">
    <property type="entry name" value="Glyco_hydro_b"/>
</dbReference>
<feature type="domain" description="Alpha-amylase C-terminal" evidence="14">
    <location>
        <begin position="395"/>
        <end position="470"/>
    </location>
</feature>
<comment type="catalytic activity">
    <reaction evidence="1 12">
        <text>Endohydrolysis of (1-&gt;4)-alpha-D-glucosidic linkages in polysaccharides containing three or more (1-&gt;4)-alpha-linked D-glucose units.</text>
        <dbReference type="EC" id="3.2.1.1"/>
    </reaction>
</comment>
<keyword evidence="9 12" id="KW-0119">Carbohydrate metabolism</keyword>
<comment type="similarity">
    <text evidence="3 11">Belongs to the glycosyl hydrolase 13 family.</text>
</comment>
<evidence type="ECO:0000256" key="9">
    <source>
        <dbReference type="ARBA" id="ARBA00023277"/>
    </source>
</evidence>
<feature type="signal peptide" evidence="13">
    <location>
        <begin position="1"/>
        <end position="28"/>
    </location>
</feature>
<evidence type="ECO:0000259" key="15">
    <source>
        <dbReference type="SMART" id="SM00642"/>
    </source>
</evidence>
<dbReference type="CDD" id="cd11317">
    <property type="entry name" value="AmyAc_bac_euk_AmyA"/>
    <property type="match status" value="1"/>
</dbReference>
<name>A0ABP4FP08_9PSEU</name>
<dbReference type="Proteomes" id="UP001500467">
    <property type="component" value="Unassembled WGS sequence"/>
</dbReference>